<dbReference type="CDD" id="cd09739">
    <property type="entry name" value="Cas6_I-F"/>
    <property type="match status" value="1"/>
</dbReference>
<proteinExistence type="predicted"/>
<name>A0ABM5SK22_9GAMM</name>
<keyword evidence="2" id="KW-1185">Reference proteome</keyword>
<protein>
    <submittedName>
        <fullName evidence="1">CRISPR-associated endoribonuclease Cas6/Csy4, subtype I-F/YPEST</fullName>
    </submittedName>
</protein>
<dbReference type="RefSeq" id="WP_042562384.1">
    <property type="nucleotide sequence ID" value="NZ_CABHXM010000071.1"/>
</dbReference>
<accession>A0ABM5SK22</accession>
<dbReference type="InterPro" id="IPR013396">
    <property type="entry name" value="CRISPR-assoc_prot_Csy4"/>
</dbReference>
<gene>
    <name evidence="1" type="primary">cas6f</name>
    <name evidence="1" type="ORF">CH54_34</name>
</gene>
<dbReference type="Pfam" id="PF09618">
    <property type="entry name" value="Cas_Csy4"/>
    <property type="match status" value="1"/>
</dbReference>
<evidence type="ECO:0000313" key="2">
    <source>
        <dbReference type="Proteomes" id="UP000031883"/>
    </source>
</evidence>
<dbReference type="NCBIfam" id="TIGR02563">
    <property type="entry name" value="cas_Csy4"/>
    <property type="match status" value="1"/>
</dbReference>
<dbReference type="Proteomes" id="UP000031883">
    <property type="component" value="Chromosome"/>
</dbReference>
<dbReference type="Gene3D" id="3.30.70.2540">
    <property type="entry name" value="CRISPR-associated endoribonuclease Cas6/Csy4"/>
    <property type="match status" value="1"/>
</dbReference>
<reference evidence="1 2" key="1">
    <citation type="journal article" date="2015" name="Genome Announc.">
        <title>Thirty-Two Complete Genome Assemblies of Nine Yersinia Species, Including Y. pestis, Y. pseudotuberculosis, and Y. enterocolitica.</title>
        <authorList>
            <person name="Johnson S.L."/>
            <person name="Daligault H.E."/>
            <person name="Davenport K.W."/>
            <person name="Jaissle J."/>
            <person name="Frey K.G."/>
            <person name="Ladner J.T."/>
            <person name="Broomall S.M."/>
            <person name="Bishop-Lilly K.A."/>
            <person name="Bruce D.C."/>
            <person name="Coyne S.R."/>
            <person name="Gibbons H.S."/>
            <person name="Lo C.C."/>
            <person name="Munk A.C."/>
            <person name="Rosenzweig C.N."/>
            <person name="Koroleva G.I."/>
            <person name="Palacios G.F."/>
            <person name="Redden C.L."/>
            <person name="Xu Y."/>
            <person name="Minogue T.D."/>
            <person name="Chain P.S."/>
        </authorList>
    </citation>
    <scope>NUCLEOTIDE SEQUENCE [LARGE SCALE GENOMIC DNA]</scope>
    <source>
        <strain evidence="1 2">Y231</strain>
    </source>
</reference>
<organism evidence="1 2">
    <name type="scientific">Yersinia rochesterensis</name>
    <dbReference type="NCBI Taxonomy" id="1604335"/>
    <lineage>
        <taxon>Bacteria</taxon>
        <taxon>Pseudomonadati</taxon>
        <taxon>Pseudomonadota</taxon>
        <taxon>Gammaproteobacteria</taxon>
        <taxon>Enterobacterales</taxon>
        <taxon>Yersiniaceae</taxon>
        <taxon>Yersinia</taxon>
    </lineage>
</organism>
<sequence length="185" mass="20724">MDHYLNIRVLADPEFSTQALLEALFAKLHRALVATGHGRIGVSFPSAGKKTLGSQLRLHGGSGDLVELQSAGWLKGLRDYCECSEIIPIPTRIQYRVVRRVQVKSNVQRLRRRSVSKGWLTEEEALLRIPDNREQQCNLPFLRLKSVSSAQSFLLFIDQGELQETPVSGTFSAYGLSTIATVPWF</sequence>
<dbReference type="EMBL" id="CP009997">
    <property type="protein sequence ID" value="AJJ34828.1"/>
    <property type="molecule type" value="Genomic_DNA"/>
</dbReference>
<evidence type="ECO:0000313" key="1">
    <source>
        <dbReference type="EMBL" id="AJJ34828.1"/>
    </source>
</evidence>
<dbReference type="InterPro" id="IPR042564">
    <property type="entry name" value="CRISPR-Cas6/Csy4_sf"/>
</dbReference>